<protein>
    <submittedName>
        <fullName evidence="1">Uncharacterized protein</fullName>
    </submittedName>
</protein>
<accession>A0A8S5QZ84</accession>
<name>A0A8S5QZ84_9CAUD</name>
<reference evidence="1" key="1">
    <citation type="journal article" date="2021" name="Proc. Natl. Acad. Sci. U.S.A.">
        <title>A Catalog of Tens of Thousands of Viruses from Human Metagenomes Reveals Hidden Associations with Chronic Diseases.</title>
        <authorList>
            <person name="Tisza M.J."/>
            <person name="Buck C.B."/>
        </authorList>
    </citation>
    <scope>NUCLEOTIDE SEQUENCE</scope>
    <source>
        <strain evidence="1">CtNZz8</strain>
    </source>
</reference>
<evidence type="ECO:0000313" key="1">
    <source>
        <dbReference type="EMBL" id="DAE24218.1"/>
    </source>
</evidence>
<organism evidence="1">
    <name type="scientific">Caudovirales sp. ctNZz8</name>
    <dbReference type="NCBI Taxonomy" id="2826772"/>
    <lineage>
        <taxon>Viruses</taxon>
        <taxon>Duplodnaviria</taxon>
        <taxon>Heunggongvirae</taxon>
        <taxon>Uroviricota</taxon>
        <taxon>Caudoviricetes</taxon>
    </lineage>
</organism>
<proteinExistence type="predicted"/>
<dbReference type="EMBL" id="BK015770">
    <property type="protein sequence ID" value="DAE24218.1"/>
    <property type="molecule type" value="Genomic_DNA"/>
</dbReference>
<sequence length="103" mass="11744">MRWQLEQWCRRGCVLRQRQQRPLELQLECRFPLCLTSHVRCCVPTGCASSTEDIKGPIPSVGSRRQKNHSCVIRRSGCFPSAVRLLKEAAQGDRRNGKALSCF</sequence>